<accession>A0A9P6EVK0</accession>
<keyword evidence="3" id="KW-1185">Reference proteome</keyword>
<feature type="non-terminal residue" evidence="2">
    <location>
        <position position="242"/>
    </location>
</feature>
<reference evidence="2" key="1">
    <citation type="journal article" date="2020" name="Fungal Divers.">
        <title>Resolving the Mortierellaceae phylogeny through synthesis of multi-gene phylogenetics and phylogenomics.</title>
        <authorList>
            <person name="Vandepol N."/>
            <person name="Liber J."/>
            <person name="Desiro A."/>
            <person name="Na H."/>
            <person name="Kennedy M."/>
            <person name="Barry K."/>
            <person name="Grigoriev I.V."/>
            <person name="Miller A.N."/>
            <person name="O'Donnell K."/>
            <person name="Stajich J.E."/>
            <person name="Bonito G."/>
        </authorList>
    </citation>
    <scope>NUCLEOTIDE SEQUENCE</scope>
    <source>
        <strain evidence="2">NRRL 2591</strain>
    </source>
</reference>
<dbReference type="Proteomes" id="UP000723463">
    <property type="component" value="Unassembled WGS sequence"/>
</dbReference>
<name>A0A9P6EVK0_9FUNG</name>
<feature type="compositionally biased region" description="Acidic residues" evidence="1">
    <location>
        <begin position="170"/>
        <end position="181"/>
    </location>
</feature>
<evidence type="ECO:0000313" key="3">
    <source>
        <dbReference type="Proteomes" id="UP000723463"/>
    </source>
</evidence>
<feature type="compositionally biased region" description="Low complexity" evidence="1">
    <location>
        <begin position="195"/>
        <end position="204"/>
    </location>
</feature>
<dbReference type="PANTHER" id="PTHR33246:SF51">
    <property type="entry name" value="MYB_SANT-LIKE DOMAIN-CONTAINING PROTEIN"/>
    <property type="match status" value="1"/>
</dbReference>
<organism evidence="2 3">
    <name type="scientific">Mortierella hygrophila</name>
    <dbReference type="NCBI Taxonomy" id="979708"/>
    <lineage>
        <taxon>Eukaryota</taxon>
        <taxon>Fungi</taxon>
        <taxon>Fungi incertae sedis</taxon>
        <taxon>Mucoromycota</taxon>
        <taxon>Mortierellomycotina</taxon>
        <taxon>Mortierellomycetes</taxon>
        <taxon>Mortierellales</taxon>
        <taxon>Mortierellaceae</taxon>
        <taxon>Mortierella</taxon>
    </lineage>
</organism>
<dbReference type="PANTHER" id="PTHR33246">
    <property type="entry name" value="CCHC-TYPE DOMAIN-CONTAINING PROTEIN"/>
    <property type="match status" value="1"/>
</dbReference>
<sequence>KPPGQATRERFTKQDMEFILTWMEHRPNFESVFGCGGQTIVGTPQKTKTQGYSTLAQLVSKQSKGRLNINGKAMRERFQRHMKVFTDVKRKADSTGFGVTEEDNRSGIYTVTHKLESMCTCYARMDELFGNRANITPMSEFASVVVTGQEQEECEEARTAPQRRRRQIVDDGEEDTEEEEYGSNTENGHIDDILGDNIDNNFFDTTADSQEDSARENRPNAGNDINDGTDAIDCDEISLLMP</sequence>
<gene>
    <name evidence="2" type="ORF">EC957_011708</name>
</gene>
<evidence type="ECO:0000313" key="2">
    <source>
        <dbReference type="EMBL" id="KAF9536281.1"/>
    </source>
</evidence>
<protein>
    <submittedName>
        <fullName evidence="2">Uncharacterized protein</fullName>
    </submittedName>
</protein>
<comment type="caution">
    <text evidence="2">The sequence shown here is derived from an EMBL/GenBank/DDBJ whole genome shotgun (WGS) entry which is preliminary data.</text>
</comment>
<dbReference type="EMBL" id="JAAAXW010000845">
    <property type="protein sequence ID" value="KAF9536281.1"/>
    <property type="molecule type" value="Genomic_DNA"/>
</dbReference>
<feature type="region of interest" description="Disordered" evidence="1">
    <location>
        <begin position="153"/>
        <end position="230"/>
    </location>
</feature>
<evidence type="ECO:0000256" key="1">
    <source>
        <dbReference type="SAM" id="MobiDB-lite"/>
    </source>
</evidence>
<proteinExistence type="predicted"/>
<dbReference type="AlphaFoldDB" id="A0A9P6EVK0"/>